<protein>
    <recommendedName>
        <fullName evidence="3">FAD/NAD(P)-binding domain-containing protein</fullName>
    </recommendedName>
</protein>
<comment type="caution">
    <text evidence="1">The sequence shown here is derived from an EMBL/GenBank/DDBJ whole genome shotgun (WGS) entry which is preliminary data.</text>
</comment>
<dbReference type="Gene3D" id="3.50.50.60">
    <property type="entry name" value="FAD/NAD(P)-binding domain"/>
    <property type="match status" value="1"/>
</dbReference>
<name>A0ABR5PJB5_9LACO</name>
<organism evidence="1 2">
    <name type="scientific">Ligilactobacillus acidipiscis DSM 15836</name>
    <dbReference type="NCBI Taxonomy" id="1423716"/>
    <lineage>
        <taxon>Bacteria</taxon>
        <taxon>Bacillati</taxon>
        <taxon>Bacillota</taxon>
        <taxon>Bacilli</taxon>
        <taxon>Lactobacillales</taxon>
        <taxon>Lactobacillaceae</taxon>
        <taxon>Ligilactobacillus</taxon>
    </lineage>
</organism>
<dbReference type="EMBL" id="AZFI01000084">
    <property type="protein sequence ID" value="KRM26763.1"/>
    <property type="molecule type" value="Genomic_DNA"/>
</dbReference>
<dbReference type="Proteomes" id="UP000051217">
    <property type="component" value="Unassembled WGS sequence"/>
</dbReference>
<sequence>MKIVIIGGSHAGMMAADEILRCDPDNEVEIYDRNKVSSFAAEDISAYIRGGR</sequence>
<evidence type="ECO:0000313" key="2">
    <source>
        <dbReference type="Proteomes" id="UP000051217"/>
    </source>
</evidence>
<keyword evidence="2" id="KW-1185">Reference proteome</keyword>
<evidence type="ECO:0008006" key="3">
    <source>
        <dbReference type="Google" id="ProtNLM"/>
    </source>
</evidence>
<dbReference type="RefSeq" id="WP_162257053.1">
    <property type="nucleotide sequence ID" value="NZ_AZFI01000084.1"/>
</dbReference>
<dbReference type="SUPFAM" id="SSF51905">
    <property type="entry name" value="FAD/NAD(P)-binding domain"/>
    <property type="match status" value="1"/>
</dbReference>
<accession>A0ABR5PJB5</accession>
<proteinExistence type="predicted"/>
<gene>
    <name evidence="1" type="ORF">FC65_GL002138</name>
</gene>
<dbReference type="InterPro" id="IPR036188">
    <property type="entry name" value="FAD/NAD-bd_sf"/>
</dbReference>
<evidence type="ECO:0000313" key="1">
    <source>
        <dbReference type="EMBL" id="KRM26763.1"/>
    </source>
</evidence>
<reference evidence="1 2" key="1">
    <citation type="journal article" date="2015" name="Genome Announc.">
        <title>Expanding the biotechnology potential of lactobacilli through comparative genomics of 213 strains and associated genera.</title>
        <authorList>
            <person name="Sun Z."/>
            <person name="Harris H.M."/>
            <person name="McCann A."/>
            <person name="Guo C."/>
            <person name="Argimon S."/>
            <person name="Zhang W."/>
            <person name="Yang X."/>
            <person name="Jeffery I.B."/>
            <person name="Cooney J.C."/>
            <person name="Kagawa T.F."/>
            <person name="Liu W."/>
            <person name="Song Y."/>
            <person name="Salvetti E."/>
            <person name="Wrobel A."/>
            <person name="Rasinkangas P."/>
            <person name="Parkhill J."/>
            <person name="Rea M.C."/>
            <person name="O'Sullivan O."/>
            <person name="Ritari J."/>
            <person name="Douillard F.P."/>
            <person name="Paul Ross R."/>
            <person name="Yang R."/>
            <person name="Briner A.E."/>
            <person name="Felis G.E."/>
            <person name="de Vos W.M."/>
            <person name="Barrangou R."/>
            <person name="Klaenhammer T.R."/>
            <person name="Caufield P.W."/>
            <person name="Cui Y."/>
            <person name="Zhang H."/>
            <person name="O'Toole P.W."/>
        </authorList>
    </citation>
    <scope>NUCLEOTIDE SEQUENCE [LARGE SCALE GENOMIC DNA]</scope>
    <source>
        <strain evidence="1 2">DSM 15836</strain>
    </source>
</reference>